<comment type="caution">
    <text evidence="1">The sequence shown here is derived from an EMBL/GenBank/DDBJ whole genome shotgun (WGS) entry which is preliminary data.</text>
</comment>
<dbReference type="RefSeq" id="WP_345454745.1">
    <property type="nucleotide sequence ID" value="NZ_BAABKG010000001.1"/>
</dbReference>
<sequence>MTGADPEGSLFACPGCRGTEFEPGFIDDDRQGRIRWLAGPIERGPMGNARKLGRRKASVVAHRCVRCSRLELYASDR</sequence>
<accession>A0ABP9PA09</accession>
<keyword evidence="2" id="KW-1185">Reference proteome</keyword>
<gene>
    <name evidence="1" type="ORF">GCM10023340_07950</name>
</gene>
<name>A0ABP9PA09_9ACTN</name>
<evidence type="ECO:0000313" key="1">
    <source>
        <dbReference type="EMBL" id="GAA5143156.1"/>
    </source>
</evidence>
<proteinExistence type="predicted"/>
<reference evidence="2" key="1">
    <citation type="journal article" date="2019" name="Int. J. Syst. Evol. Microbiol.">
        <title>The Global Catalogue of Microorganisms (GCM) 10K type strain sequencing project: providing services to taxonomists for standard genome sequencing and annotation.</title>
        <authorList>
            <consortium name="The Broad Institute Genomics Platform"/>
            <consortium name="The Broad Institute Genome Sequencing Center for Infectious Disease"/>
            <person name="Wu L."/>
            <person name="Ma J."/>
        </authorList>
    </citation>
    <scope>NUCLEOTIDE SEQUENCE [LARGE SCALE GENOMIC DNA]</scope>
    <source>
        <strain evidence="2">JCM 18459</strain>
    </source>
</reference>
<evidence type="ECO:0000313" key="2">
    <source>
        <dbReference type="Proteomes" id="UP001500221"/>
    </source>
</evidence>
<protein>
    <recommendedName>
        <fullName evidence="3">Transcription factor WhiB</fullName>
    </recommendedName>
</protein>
<dbReference type="EMBL" id="BAABKG010000001">
    <property type="protein sequence ID" value="GAA5143156.1"/>
    <property type="molecule type" value="Genomic_DNA"/>
</dbReference>
<organism evidence="1 2">
    <name type="scientific">Nocardioides marinquilinus</name>
    <dbReference type="NCBI Taxonomy" id="1210400"/>
    <lineage>
        <taxon>Bacteria</taxon>
        <taxon>Bacillati</taxon>
        <taxon>Actinomycetota</taxon>
        <taxon>Actinomycetes</taxon>
        <taxon>Propionibacteriales</taxon>
        <taxon>Nocardioidaceae</taxon>
        <taxon>Nocardioides</taxon>
    </lineage>
</organism>
<dbReference type="Proteomes" id="UP001500221">
    <property type="component" value="Unassembled WGS sequence"/>
</dbReference>
<evidence type="ECO:0008006" key="3">
    <source>
        <dbReference type="Google" id="ProtNLM"/>
    </source>
</evidence>